<dbReference type="Proteomes" id="UP000238563">
    <property type="component" value="Unassembled WGS sequence"/>
</dbReference>
<evidence type="ECO:0000256" key="2">
    <source>
        <dbReference type="ARBA" id="ARBA00022475"/>
    </source>
</evidence>
<organism evidence="7 8">
    <name type="scientific">Phyllobacterium myrsinacearum</name>
    <dbReference type="NCBI Taxonomy" id="28101"/>
    <lineage>
        <taxon>Bacteria</taxon>
        <taxon>Pseudomonadati</taxon>
        <taxon>Pseudomonadota</taxon>
        <taxon>Alphaproteobacteria</taxon>
        <taxon>Hyphomicrobiales</taxon>
        <taxon>Phyllobacteriaceae</taxon>
        <taxon>Phyllobacterium</taxon>
    </lineage>
</organism>
<accession>A0A2S9JA46</accession>
<feature type="transmembrane region" description="Helical" evidence="6">
    <location>
        <begin position="74"/>
        <end position="92"/>
    </location>
</feature>
<dbReference type="GO" id="GO:0005886">
    <property type="term" value="C:plasma membrane"/>
    <property type="evidence" value="ECO:0007669"/>
    <property type="project" value="UniProtKB-SubCell"/>
</dbReference>
<keyword evidence="2" id="KW-1003">Cell membrane</keyword>
<dbReference type="AlphaFoldDB" id="A0A2S9JA46"/>
<dbReference type="PANTHER" id="PTHR30086:SF20">
    <property type="entry name" value="ARGININE EXPORTER PROTEIN ARGO-RELATED"/>
    <property type="match status" value="1"/>
</dbReference>
<evidence type="ECO:0000256" key="5">
    <source>
        <dbReference type="ARBA" id="ARBA00023136"/>
    </source>
</evidence>
<keyword evidence="4 6" id="KW-1133">Transmembrane helix</keyword>
<reference evidence="7 8" key="1">
    <citation type="submission" date="2018-02" db="EMBL/GenBank/DDBJ databases">
        <title>The draft genome of Phyllobacterium myrsinacearum DSM5892.</title>
        <authorList>
            <person name="Li L."/>
            <person name="Liu L."/>
            <person name="Zhang X."/>
            <person name="Wang T."/>
        </authorList>
    </citation>
    <scope>NUCLEOTIDE SEQUENCE [LARGE SCALE GENOMIC DNA]</scope>
    <source>
        <strain evidence="7 8">DSM 5892</strain>
    </source>
</reference>
<protein>
    <recommendedName>
        <fullName evidence="9">LysE family translocator</fullName>
    </recommendedName>
</protein>
<sequence length="204" mass="21845">MTLSVWLSFLLVAGIQTASPGPTVSLLVTTSIAYGPRRAIYLMPGIFIGDTTLIIAAFAIATAALSTSALMLDIIRIGGGMYLVLLGVTMFVSNREINSVAMSGGWGWQQFVTGFLTTALNPKGILFFITLLPQFISSEKSFEVQFAVLGVCFLVVGLLTDFAYIFAAAYGSKFLTSRVRLGLVRAAGFSLVVIGLFVLFQQAF</sequence>
<evidence type="ECO:0000313" key="7">
    <source>
        <dbReference type="EMBL" id="PRD49665.1"/>
    </source>
</evidence>
<feature type="transmembrane region" description="Helical" evidence="6">
    <location>
        <begin position="144"/>
        <end position="170"/>
    </location>
</feature>
<name>A0A2S9JA46_9HYPH</name>
<keyword evidence="5 6" id="KW-0472">Membrane</keyword>
<dbReference type="PANTHER" id="PTHR30086">
    <property type="entry name" value="ARGININE EXPORTER PROTEIN ARGO"/>
    <property type="match status" value="1"/>
</dbReference>
<dbReference type="GO" id="GO:0015171">
    <property type="term" value="F:amino acid transmembrane transporter activity"/>
    <property type="evidence" value="ECO:0007669"/>
    <property type="project" value="TreeGrafter"/>
</dbReference>
<evidence type="ECO:0008006" key="9">
    <source>
        <dbReference type="Google" id="ProtNLM"/>
    </source>
</evidence>
<proteinExistence type="predicted"/>
<gene>
    <name evidence="7" type="ORF">C5750_24910</name>
</gene>
<evidence type="ECO:0000256" key="6">
    <source>
        <dbReference type="SAM" id="Phobius"/>
    </source>
</evidence>
<comment type="caution">
    <text evidence="7">The sequence shown here is derived from an EMBL/GenBank/DDBJ whole genome shotgun (WGS) entry which is preliminary data.</text>
</comment>
<keyword evidence="3 6" id="KW-0812">Transmembrane</keyword>
<dbReference type="InterPro" id="IPR001123">
    <property type="entry name" value="LeuE-type"/>
</dbReference>
<evidence type="ECO:0000256" key="3">
    <source>
        <dbReference type="ARBA" id="ARBA00022692"/>
    </source>
</evidence>
<feature type="transmembrane region" description="Helical" evidence="6">
    <location>
        <begin position="182"/>
        <end position="200"/>
    </location>
</feature>
<evidence type="ECO:0000256" key="4">
    <source>
        <dbReference type="ARBA" id="ARBA00022989"/>
    </source>
</evidence>
<comment type="subcellular location">
    <subcellularLocation>
        <location evidence="1">Cell membrane</location>
        <topology evidence="1">Multi-pass membrane protein</topology>
    </subcellularLocation>
</comment>
<dbReference type="OrthoDB" id="9804822at2"/>
<dbReference type="Pfam" id="PF01810">
    <property type="entry name" value="LysE"/>
    <property type="match status" value="1"/>
</dbReference>
<feature type="transmembrane region" description="Helical" evidence="6">
    <location>
        <begin position="112"/>
        <end position="132"/>
    </location>
</feature>
<feature type="transmembrane region" description="Helical" evidence="6">
    <location>
        <begin position="39"/>
        <end position="62"/>
    </location>
</feature>
<evidence type="ECO:0000256" key="1">
    <source>
        <dbReference type="ARBA" id="ARBA00004651"/>
    </source>
</evidence>
<dbReference type="EMBL" id="PVBT01000010">
    <property type="protein sequence ID" value="PRD49665.1"/>
    <property type="molecule type" value="Genomic_DNA"/>
</dbReference>
<keyword evidence="8" id="KW-1185">Reference proteome</keyword>
<dbReference type="RefSeq" id="WP_105737897.1">
    <property type="nucleotide sequence ID" value="NZ_PVBT01000010.1"/>
</dbReference>
<evidence type="ECO:0000313" key="8">
    <source>
        <dbReference type="Proteomes" id="UP000238563"/>
    </source>
</evidence>